<dbReference type="InterPro" id="IPR043502">
    <property type="entry name" value="DNA/RNA_pol_sf"/>
</dbReference>
<dbReference type="AlphaFoldDB" id="A0A117NHB7"/>
<evidence type="ECO:0000313" key="1">
    <source>
        <dbReference type="EMBL" id="KUM48110.1"/>
    </source>
</evidence>
<dbReference type="SUPFAM" id="SSF56672">
    <property type="entry name" value="DNA/RNA polymerases"/>
    <property type="match status" value="1"/>
</dbReference>
<keyword evidence="1" id="KW-0496">Mitochondrion</keyword>
<name>A0A117NHB7_PICGL</name>
<accession>A0A117NHB7</accession>
<organism evidence="1">
    <name type="scientific">Picea glauca</name>
    <name type="common">White spruce</name>
    <name type="synonym">Pinus glauca</name>
    <dbReference type="NCBI Taxonomy" id="3330"/>
    <lineage>
        <taxon>Eukaryota</taxon>
        <taxon>Viridiplantae</taxon>
        <taxon>Streptophyta</taxon>
        <taxon>Embryophyta</taxon>
        <taxon>Tracheophyta</taxon>
        <taxon>Spermatophyta</taxon>
        <taxon>Pinopsida</taxon>
        <taxon>Pinidae</taxon>
        <taxon>Conifers I</taxon>
        <taxon>Pinales</taxon>
        <taxon>Pinaceae</taxon>
        <taxon>Picea</taxon>
    </lineage>
</organism>
<geneLocation type="mitochondrion" evidence="1"/>
<sequence>MNRVSLKDNYPLPKMDHILQKVVGSQKMSMLDGFSGYNQIMVHPDD</sequence>
<evidence type="ECO:0008006" key="2">
    <source>
        <dbReference type="Google" id="ProtNLM"/>
    </source>
</evidence>
<dbReference type="Gene3D" id="3.30.70.270">
    <property type="match status" value="1"/>
</dbReference>
<proteinExistence type="predicted"/>
<gene>
    <name evidence="1" type="ORF">ABT39_MTgene5106</name>
</gene>
<dbReference type="InterPro" id="IPR043128">
    <property type="entry name" value="Rev_trsase/Diguanyl_cyclase"/>
</dbReference>
<comment type="caution">
    <text evidence="1">The sequence shown here is derived from an EMBL/GenBank/DDBJ whole genome shotgun (WGS) entry which is preliminary data.</text>
</comment>
<dbReference type="EMBL" id="LKAM01000006">
    <property type="protein sequence ID" value="KUM48110.1"/>
    <property type="molecule type" value="Genomic_DNA"/>
</dbReference>
<protein>
    <recommendedName>
        <fullName evidence="2">Reverse transcriptase domain-containing protein</fullName>
    </recommendedName>
</protein>
<reference evidence="1" key="1">
    <citation type="journal article" date="2015" name="Genome Biol. Evol.">
        <title>Organellar Genomes of White Spruce (Picea glauca): Assembly and Annotation.</title>
        <authorList>
            <person name="Jackman S.D."/>
            <person name="Warren R.L."/>
            <person name="Gibb E.A."/>
            <person name="Vandervalk B.P."/>
            <person name="Mohamadi H."/>
            <person name="Chu J."/>
            <person name="Raymond A."/>
            <person name="Pleasance S."/>
            <person name="Coope R."/>
            <person name="Wildung M.R."/>
            <person name="Ritland C.E."/>
            <person name="Bousquet J."/>
            <person name="Jones S.J."/>
            <person name="Bohlmann J."/>
            <person name="Birol I."/>
        </authorList>
    </citation>
    <scope>NUCLEOTIDE SEQUENCE [LARGE SCALE GENOMIC DNA]</scope>
    <source>
        <tissue evidence="1">Flushing bud</tissue>
    </source>
</reference>